<dbReference type="RefSeq" id="WP_345219713.1">
    <property type="nucleotide sequence ID" value="NZ_BAAAXE010000002.1"/>
</dbReference>
<gene>
    <name evidence="2" type="ORF">ACFFTU_24165</name>
</gene>
<dbReference type="Proteomes" id="UP001589718">
    <property type="component" value="Unassembled WGS sequence"/>
</dbReference>
<organism evidence="2 3">
    <name type="scientific">Streptomyces cremeus</name>
    <dbReference type="NCBI Taxonomy" id="66881"/>
    <lineage>
        <taxon>Bacteria</taxon>
        <taxon>Bacillati</taxon>
        <taxon>Actinomycetota</taxon>
        <taxon>Actinomycetes</taxon>
        <taxon>Kitasatosporales</taxon>
        <taxon>Streptomycetaceae</taxon>
        <taxon>Streptomyces</taxon>
    </lineage>
</organism>
<evidence type="ECO:0000256" key="1">
    <source>
        <dbReference type="SAM" id="MobiDB-lite"/>
    </source>
</evidence>
<feature type="region of interest" description="Disordered" evidence="1">
    <location>
        <begin position="34"/>
        <end position="54"/>
    </location>
</feature>
<comment type="caution">
    <text evidence="2">The sequence shown here is derived from an EMBL/GenBank/DDBJ whole genome shotgun (WGS) entry which is preliminary data.</text>
</comment>
<evidence type="ECO:0000313" key="3">
    <source>
        <dbReference type="Proteomes" id="UP001589718"/>
    </source>
</evidence>
<name>A0ABV5PIK0_STRCM</name>
<evidence type="ECO:0000313" key="2">
    <source>
        <dbReference type="EMBL" id="MFB9523046.1"/>
    </source>
</evidence>
<keyword evidence="3" id="KW-1185">Reference proteome</keyword>
<proteinExistence type="predicted"/>
<reference evidence="2 3" key="1">
    <citation type="submission" date="2024-09" db="EMBL/GenBank/DDBJ databases">
        <authorList>
            <person name="Sun Q."/>
            <person name="Mori K."/>
        </authorList>
    </citation>
    <scope>NUCLEOTIDE SEQUENCE [LARGE SCALE GENOMIC DNA]</scope>
    <source>
        <strain evidence="2 3">JCM 4362</strain>
    </source>
</reference>
<dbReference type="EMBL" id="JBHMCR010000016">
    <property type="protein sequence ID" value="MFB9523046.1"/>
    <property type="molecule type" value="Genomic_DNA"/>
</dbReference>
<sequence>MTARTASGVPPQVAGPVGGSAPIVLRVVVAARLPAREAPDRARPRRHESGPEAL</sequence>
<protein>
    <submittedName>
        <fullName evidence="2">Uncharacterized protein</fullName>
    </submittedName>
</protein>
<accession>A0ABV5PIK0</accession>